<dbReference type="AlphaFoldDB" id="A0A1X6N7N0"/>
<keyword evidence="5" id="KW-0496">Mitochondrion</keyword>
<dbReference type="EMBL" id="KZ110593">
    <property type="protein sequence ID" value="OSX64621.1"/>
    <property type="molecule type" value="Genomic_DNA"/>
</dbReference>
<keyword evidence="4" id="KW-0689">Ribosomal protein</keyword>
<dbReference type="RefSeq" id="XP_024341415.1">
    <property type="nucleotide sequence ID" value="XM_024481861.1"/>
</dbReference>
<dbReference type="InterPro" id="IPR040008">
    <property type="entry name" value="Ribosomal_mL46"/>
</dbReference>
<dbReference type="InterPro" id="IPR021757">
    <property type="entry name" value="Ribosomal_mL46_N"/>
</dbReference>
<feature type="region of interest" description="Disordered" evidence="8">
    <location>
        <begin position="31"/>
        <end position="53"/>
    </location>
</feature>
<comment type="similarity">
    <text evidence="2">Belongs to the mitochondrion-specific ribosomal protein mL46 family.</text>
</comment>
<evidence type="ECO:0000256" key="4">
    <source>
        <dbReference type="ARBA" id="ARBA00022980"/>
    </source>
</evidence>
<feature type="domain" description="Nudix hydrolase" evidence="9">
    <location>
        <begin position="158"/>
        <end position="300"/>
    </location>
</feature>
<dbReference type="SUPFAM" id="SSF55811">
    <property type="entry name" value="Nudix"/>
    <property type="match status" value="1"/>
</dbReference>
<proteinExistence type="inferred from homology"/>
<evidence type="ECO:0000256" key="5">
    <source>
        <dbReference type="ARBA" id="ARBA00023128"/>
    </source>
</evidence>
<dbReference type="GO" id="GO:0003735">
    <property type="term" value="F:structural constituent of ribosome"/>
    <property type="evidence" value="ECO:0007669"/>
    <property type="project" value="InterPro"/>
</dbReference>
<dbReference type="CDD" id="cd04661">
    <property type="entry name" value="NUDIX_MRP_L46"/>
    <property type="match status" value="1"/>
</dbReference>
<keyword evidence="11" id="KW-1185">Reference proteome</keyword>
<dbReference type="OrthoDB" id="414075at2759"/>
<dbReference type="PANTHER" id="PTHR13124">
    <property type="entry name" value="39S RIBOSOMAL PROTEIN L46, MITOCHONDRIAL PRECURSOR-RELATED"/>
    <property type="match status" value="1"/>
</dbReference>
<protein>
    <recommendedName>
        <fullName evidence="7">Large ribosomal subunit protein mL46</fullName>
    </recommendedName>
</protein>
<accession>A0A1X6N7N0</accession>
<comment type="subcellular location">
    <subcellularLocation>
        <location evidence="1">Mitochondrion</location>
    </subcellularLocation>
</comment>
<evidence type="ECO:0000256" key="3">
    <source>
        <dbReference type="ARBA" id="ARBA00022946"/>
    </source>
</evidence>
<dbReference type="GO" id="GO:0005762">
    <property type="term" value="C:mitochondrial large ribosomal subunit"/>
    <property type="evidence" value="ECO:0007669"/>
    <property type="project" value="TreeGrafter"/>
</dbReference>
<sequence length="300" mass="33493">MLARNALNTSRAQARATCLCARARTLATVTDTAGPSSTAAPSGTSGHKKSKPNINTAVILNRSPIITRTPSPFERAYYAYHARIQRALFNPFPGDFYFKQGSLLEGKFAEEEKERERLAFGGPRFGKGKELDGDSTAATAPSMVEEVVSTESGEECMPRIHEADMKGDVRSLDRQGERNLYLLLQGKDQSGRDVWRFPQGGIREGELLHEAAERDLHDECGPNMDTWVVSRNPIGVYKPTIDSISPSQIYVFFYKAHIMAGQARPDGKNILDFAWLTKEEIQPRVDQQYWSGVRDMLSDF</sequence>
<dbReference type="PROSITE" id="PS51462">
    <property type="entry name" value="NUDIX"/>
    <property type="match status" value="1"/>
</dbReference>
<evidence type="ECO:0000313" key="11">
    <source>
        <dbReference type="Proteomes" id="UP000194127"/>
    </source>
</evidence>
<dbReference type="PANTHER" id="PTHR13124:SF12">
    <property type="entry name" value="LARGE RIBOSOMAL SUBUNIT PROTEIN ML46"/>
    <property type="match status" value="1"/>
</dbReference>
<dbReference type="InterPro" id="IPR000086">
    <property type="entry name" value="NUDIX_hydrolase_dom"/>
</dbReference>
<organism evidence="10 11">
    <name type="scientific">Postia placenta MAD-698-R-SB12</name>
    <dbReference type="NCBI Taxonomy" id="670580"/>
    <lineage>
        <taxon>Eukaryota</taxon>
        <taxon>Fungi</taxon>
        <taxon>Dikarya</taxon>
        <taxon>Basidiomycota</taxon>
        <taxon>Agaricomycotina</taxon>
        <taxon>Agaricomycetes</taxon>
        <taxon>Polyporales</taxon>
        <taxon>Adustoporiaceae</taxon>
        <taxon>Rhodonia</taxon>
    </lineage>
</organism>
<evidence type="ECO:0000256" key="1">
    <source>
        <dbReference type="ARBA" id="ARBA00004173"/>
    </source>
</evidence>
<evidence type="ECO:0000259" key="9">
    <source>
        <dbReference type="PROSITE" id="PS51462"/>
    </source>
</evidence>
<evidence type="ECO:0000256" key="7">
    <source>
        <dbReference type="ARBA" id="ARBA00035190"/>
    </source>
</evidence>
<gene>
    <name evidence="10" type="ORF">POSPLADRAFT_1064862</name>
</gene>
<name>A0A1X6N7N0_9APHY</name>
<evidence type="ECO:0000256" key="6">
    <source>
        <dbReference type="ARBA" id="ARBA00023274"/>
    </source>
</evidence>
<evidence type="ECO:0000256" key="2">
    <source>
        <dbReference type="ARBA" id="ARBA00009070"/>
    </source>
</evidence>
<feature type="compositionally biased region" description="Polar residues" evidence="8">
    <location>
        <begin position="31"/>
        <end position="45"/>
    </location>
</feature>
<evidence type="ECO:0000256" key="8">
    <source>
        <dbReference type="SAM" id="MobiDB-lite"/>
    </source>
</evidence>
<evidence type="ECO:0000313" key="10">
    <source>
        <dbReference type="EMBL" id="OSX64621.1"/>
    </source>
</evidence>
<dbReference type="GeneID" id="36326811"/>
<dbReference type="Proteomes" id="UP000194127">
    <property type="component" value="Unassembled WGS sequence"/>
</dbReference>
<dbReference type="InterPro" id="IPR015797">
    <property type="entry name" value="NUDIX_hydrolase-like_dom_sf"/>
</dbReference>
<keyword evidence="6" id="KW-0687">Ribonucleoprotein</keyword>
<dbReference type="Pfam" id="PF11788">
    <property type="entry name" value="MRP-L46"/>
    <property type="match status" value="1"/>
</dbReference>
<keyword evidence="3" id="KW-0809">Transit peptide</keyword>
<dbReference type="InterPro" id="IPR033650">
    <property type="entry name" value="Ribosomal_mL46_NUDIX"/>
</dbReference>
<reference evidence="10 11" key="1">
    <citation type="submission" date="2017-04" db="EMBL/GenBank/DDBJ databases">
        <title>Genome Sequence of the Model Brown-Rot Fungus Postia placenta SB12.</title>
        <authorList>
            <consortium name="DOE Joint Genome Institute"/>
            <person name="Gaskell J."/>
            <person name="Kersten P."/>
            <person name="Larrondo L.F."/>
            <person name="Canessa P."/>
            <person name="Martinez D."/>
            <person name="Hibbett D."/>
            <person name="Schmoll M."/>
            <person name="Kubicek C.P."/>
            <person name="Martinez A.T."/>
            <person name="Yadav J."/>
            <person name="Master E."/>
            <person name="Magnuson J.K."/>
            <person name="James T."/>
            <person name="Yaver D."/>
            <person name="Berka R."/>
            <person name="Labutti K."/>
            <person name="Lipzen A."/>
            <person name="Aerts A."/>
            <person name="Barry K."/>
            <person name="Henrissat B."/>
            <person name="Blanchette R."/>
            <person name="Grigoriev I."/>
            <person name="Cullen D."/>
        </authorList>
    </citation>
    <scope>NUCLEOTIDE SEQUENCE [LARGE SCALE GENOMIC DNA]</scope>
    <source>
        <strain evidence="10 11">MAD-698-R-SB12</strain>
    </source>
</reference>
<dbReference type="STRING" id="670580.A0A1X6N7N0"/>
<dbReference type="Pfam" id="PF00293">
    <property type="entry name" value="NUDIX"/>
    <property type="match status" value="1"/>
</dbReference>
<dbReference type="Gene3D" id="3.90.79.10">
    <property type="entry name" value="Nucleoside Triphosphate Pyrophosphohydrolase"/>
    <property type="match status" value="1"/>
</dbReference>